<gene>
    <name evidence="2" type="ORF">TSA66_01360</name>
</gene>
<evidence type="ECO:0000256" key="1">
    <source>
        <dbReference type="SAM" id="SignalP"/>
    </source>
</evidence>
<dbReference type="RefSeq" id="WP_157691555.1">
    <property type="nucleotide sequence ID" value="NZ_JWJG01000028.1"/>
</dbReference>
<organism evidence="2 3">
    <name type="scientific">Noviherbaspirillum autotrophicum</name>
    <dbReference type="NCBI Taxonomy" id="709839"/>
    <lineage>
        <taxon>Bacteria</taxon>
        <taxon>Pseudomonadati</taxon>
        <taxon>Pseudomonadota</taxon>
        <taxon>Betaproteobacteria</taxon>
        <taxon>Burkholderiales</taxon>
        <taxon>Oxalobacteraceae</taxon>
        <taxon>Noviherbaspirillum</taxon>
    </lineage>
</organism>
<evidence type="ECO:0008006" key="4">
    <source>
        <dbReference type="Google" id="ProtNLM"/>
    </source>
</evidence>
<comment type="caution">
    <text evidence="2">The sequence shown here is derived from an EMBL/GenBank/DDBJ whole genome shotgun (WGS) entry which is preliminary data.</text>
</comment>
<sequence length="374" mass="39012">MLSTLKVFPAASLLMLLGACGGTGNPDAGPSGALLLPTTFTSEGRLLNTCSLDPRCSGVPTAPFFASTSMAPAEGAVLAGLVRLEVSGNDMANVELLPATGYTPQLGVFNLSGDKTRAWMDLDTTVLPNGPLNVRISAFNVPAGQAGATEIVAMPARTWNISNTAAPPASFVATLTAAPADGAIVSGTTRLEIRGSAIANAELLPASGYAPRLGVFNVSADKTLAWLDFDTRSLPDGVRDVRVSAFNVTDGQPNAREIVAMSARRWDFRNGSASFTASVTMAPVHGDIVSGATRLEVRGSDIMNVELLPANGYAPRLGVFTVSGDRKFAWLDFDTSALPNGVLEARISAFNVAAGQPNAKEIVAMPARQWNLRH</sequence>
<feature type="signal peptide" evidence="1">
    <location>
        <begin position="1"/>
        <end position="21"/>
    </location>
</feature>
<proteinExistence type="predicted"/>
<evidence type="ECO:0000313" key="2">
    <source>
        <dbReference type="EMBL" id="KIF79787.1"/>
    </source>
</evidence>
<dbReference type="OrthoDB" id="8770753at2"/>
<feature type="chain" id="PRO_5002156307" description="Lipoprotein" evidence="1">
    <location>
        <begin position="22"/>
        <end position="374"/>
    </location>
</feature>
<dbReference type="Proteomes" id="UP000031572">
    <property type="component" value="Unassembled WGS sequence"/>
</dbReference>
<reference evidence="2 3" key="1">
    <citation type="submission" date="2014-12" db="EMBL/GenBank/DDBJ databases">
        <title>Denitrispirillum autotrophicum gen. nov., sp. nov., Denitrifying, Facultatively Autotrophic Bacteria Isolated from Rice Paddy Soil.</title>
        <authorList>
            <person name="Ishii S."/>
            <person name="Ashida N."/>
            <person name="Ohno H."/>
            <person name="Otsuka S."/>
            <person name="Yokota A."/>
            <person name="Senoo K."/>
        </authorList>
    </citation>
    <scope>NUCLEOTIDE SEQUENCE [LARGE SCALE GENOMIC DNA]</scope>
    <source>
        <strain evidence="2 3">TSA66</strain>
    </source>
</reference>
<dbReference type="PROSITE" id="PS51257">
    <property type="entry name" value="PROKAR_LIPOPROTEIN"/>
    <property type="match status" value="1"/>
</dbReference>
<evidence type="ECO:0000313" key="3">
    <source>
        <dbReference type="Proteomes" id="UP000031572"/>
    </source>
</evidence>
<keyword evidence="3" id="KW-1185">Reference proteome</keyword>
<dbReference type="EMBL" id="JWJG01000028">
    <property type="protein sequence ID" value="KIF79787.1"/>
    <property type="molecule type" value="Genomic_DNA"/>
</dbReference>
<dbReference type="AlphaFoldDB" id="A0A0C1YGT9"/>
<name>A0A0C1YGT9_9BURK</name>
<protein>
    <recommendedName>
        <fullName evidence="4">Lipoprotein</fullName>
    </recommendedName>
</protein>
<accession>A0A0C1YGT9</accession>
<keyword evidence="1" id="KW-0732">Signal</keyword>